<gene>
    <name evidence="5" type="ORF">CLV30_10360</name>
</gene>
<dbReference type="EMBL" id="PYGE01000003">
    <property type="protein sequence ID" value="PSL05909.1"/>
    <property type="molecule type" value="Genomic_DNA"/>
</dbReference>
<evidence type="ECO:0000256" key="1">
    <source>
        <dbReference type="ARBA" id="ARBA00022679"/>
    </source>
</evidence>
<dbReference type="Pfam" id="PF01553">
    <property type="entry name" value="Acyltransferase"/>
    <property type="match status" value="1"/>
</dbReference>
<comment type="caution">
    <text evidence="5">The sequence shown here is derived from an EMBL/GenBank/DDBJ whole genome shotgun (WGS) entry which is preliminary data.</text>
</comment>
<protein>
    <submittedName>
        <fullName evidence="5">1-acyl-sn-glycerol-3-phosphate acyltransferase</fullName>
    </submittedName>
</protein>
<sequence length="296" mass="31955">MTERRRRGHPGAGVAFRFIALVLRPILMSVTRRNWRGGEYIPPPGTGVVVAANHVSHFDPLTFAHFLWDNGRATRYLAKDSVFRIPVVGRVVSAARQIPVYRESRDASQAYRAAVSAVNDGELVAIYPEGTITRDPDLWPMVGKTGAARVALETGRDVVPIAQWGPQHVLAPYTKRLRLFPRKTVYVNAGPPVDLSDLRDQPMTTAVMRDATDRIVAAITAELAQIRGEIPPAERFDARAAGLPLIGDPSDGPVTDDRPVADDGPVDDGGPAADGESHNEDGGPPTDGTTPGREVP</sequence>
<feature type="region of interest" description="Disordered" evidence="3">
    <location>
        <begin position="243"/>
        <end position="296"/>
    </location>
</feature>
<proteinExistence type="predicted"/>
<name>A0A2P8E8W2_9ACTN</name>
<dbReference type="PANTHER" id="PTHR10434">
    <property type="entry name" value="1-ACYL-SN-GLYCEROL-3-PHOSPHATE ACYLTRANSFERASE"/>
    <property type="match status" value="1"/>
</dbReference>
<dbReference type="SUPFAM" id="SSF69593">
    <property type="entry name" value="Glycerol-3-phosphate (1)-acyltransferase"/>
    <property type="match status" value="1"/>
</dbReference>
<evidence type="ECO:0000313" key="6">
    <source>
        <dbReference type="Proteomes" id="UP000243528"/>
    </source>
</evidence>
<evidence type="ECO:0000256" key="2">
    <source>
        <dbReference type="ARBA" id="ARBA00023315"/>
    </source>
</evidence>
<evidence type="ECO:0000313" key="5">
    <source>
        <dbReference type="EMBL" id="PSL05909.1"/>
    </source>
</evidence>
<dbReference type="GO" id="GO:0005886">
    <property type="term" value="C:plasma membrane"/>
    <property type="evidence" value="ECO:0007669"/>
    <property type="project" value="TreeGrafter"/>
</dbReference>
<feature type="domain" description="Phospholipid/glycerol acyltransferase" evidence="4">
    <location>
        <begin position="48"/>
        <end position="166"/>
    </location>
</feature>
<evidence type="ECO:0000256" key="3">
    <source>
        <dbReference type="SAM" id="MobiDB-lite"/>
    </source>
</evidence>
<dbReference type="CDD" id="cd07989">
    <property type="entry name" value="LPLAT_AGPAT-like"/>
    <property type="match status" value="1"/>
</dbReference>
<dbReference type="SMART" id="SM00563">
    <property type="entry name" value="PlsC"/>
    <property type="match status" value="1"/>
</dbReference>
<dbReference type="Proteomes" id="UP000243528">
    <property type="component" value="Unassembled WGS sequence"/>
</dbReference>
<evidence type="ECO:0000259" key="4">
    <source>
        <dbReference type="SMART" id="SM00563"/>
    </source>
</evidence>
<dbReference type="GO" id="GO:0003841">
    <property type="term" value="F:1-acylglycerol-3-phosphate O-acyltransferase activity"/>
    <property type="evidence" value="ECO:0007669"/>
    <property type="project" value="TreeGrafter"/>
</dbReference>
<dbReference type="AlphaFoldDB" id="A0A2P8E8W2"/>
<dbReference type="PANTHER" id="PTHR10434:SF55">
    <property type="entry name" value="POSSIBLE ACYLTRANSFERASE"/>
    <property type="match status" value="1"/>
</dbReference>
<feature type="compositionally biased region" description="Low complexity" evidence="3">
    <location>
        <begin position="282"/>
        <end position="296"/>
    </location>
</feature>
<keyword evidence="1 5" id="KW-0808">Transferase</keyword>
<dbReference type="InterPro" id="IPR002123">
    <property type="entry name" value="Plipid/glycerol_acylTrfase"/>
</dbReference>
<organism evidence="5 6">
    <name type="scientific">Haloactinopolyspora alba</name>
    <dbReference type="NCBI Taxonomy" id="648780"/>
    <lineage>
        <taxon>Bacteria</taxon>
        <taxon>Bacillati</taxon>
        <taxon>Actinomycetota</taxon>
        <taxon>Actinomycetes</taxon>
        <taxon>Jiangellales</taxon>
        <taxon>Jiangellaceae</taxon>
        <taxon>Haloactinopolyspora</taxon>
    </lineage>
</organism>
<accession>A0A2P8E8W2</accession>
<reference evidence="5 6" key="1">
    <citation type="submission" date="2018-03" db="EMBL/GenBank/DDBJ databases">
        <title>Genomic Encyclopedia of Archaeal and Bacterial Type Strains, Phase II (KMG-II): from individual species to whole genera.</title>
        <authorList>
            <person name="Goeker M."/>
        </authorList>
    </citation>
    <scope>NUCLEOTIDE SEQUENCE [LARGE SCALE GENOMIC DNA]</scope>
    <source>
        <strain evidence="5 6">DSM 45211</strain>
    </source>
</reference>
<keyword evidence="6" id="KW-1185">Reference proteome</keyword>
<dbReference type="GO" id="GO:0006654">
    <property type="term" value="P:phosphatidic acid biosynthetic process"/>
    <property type="evidence" value="ECO:0007669"/>
    <property type="project" value="TreeGrafter"/>
</dbReference>
<keyword evidence="2 5" id="KW-0012">Acyltransferase</keyword>